<keyword evidence="2" id="KW-1185">Reference proteome</keyword>
<evidence type="ECO:0000313" key="2">
    <source>
        <dbReference type="Proteomes" id="UP001164929"/>
    </source>
</evidence>
<accession>A0AAD6MKF7</accession>
<comment type="caution">
    <text evidence="1">The sequence shown here is derived from an EMBL/GenBank/DDBJ whole genome shotgun (WGS) entry which is preliminary data.</text>
</comment>
<protein>
    <submittedName>
        <fullName evidence="1">Uncharacterized protein</fullName>
    </submittedName>
</protein>
<dbReference type="EMBL" id="JAQIZT010000008">
    <property type="protein sequence ID" value="KAJ6987138.1"/>
    <property type="molecule type" value="Genomic_DNA"/>
</dbReference>
<evidence type="ECO:0000313" key="1">
    <source>
        <dbReference type="EMBL" id="KAJ6987138.1"/>
    </source>
</evidence>
<reference evidence="1" key="1">
    <citation type="journal article" date="2023" name="Mol. Ecol. Resour.">
        <title>Chromosome-level genome assembly of a triploid poplar Populus alba 'Berolinensis'.</title>
        <authorList>
            <person name="Chen S."/>
            <person name="Yu Y."/>
            <person name="Wang X."/>
            <person name="Wang S."/>
            <person name="Zhang T."/>
            <person name="Zhou Y."/>
            <person name="He R."/>
            <person name="Meng N."/>
            <person name="Wang Y."/>
            <person name="Liu W."/>
            <person name="Liu Z."/>
            <person name="Liu J."/>
            <person name="Guo Q."/>
            <person name="Huang H."/>
            <person name="Sederoff R.R."/>
            <person name="Wang G."/>
            <person name="Qu G."/>
            <person name="Chen S."/>
        </authorList>
    </citation>
    <scope>NUCLEOTIDE SEQUENCE</scope>
    <source>
        <strain evidence="1">SC-2020</strain>
    </source>
</reference>
<gene>
    <name evidence="1" type="ORF">NC653_020385</name>
</gene>
<dbReference type="Proteomes" id="UP001164929">
    <property type="component" value="Chromosome 8"/>
</dbReference>
<name>A0AAD6MKF7_9ROSI</name>
<proteinExistence type="predicted"/>
<dbReference type="AlphaFoldDB" id="A0AAD6MKF7"/>
<sequence length="143" mass="15824">MPENGALETVKLQNSNPNLFPDGPEKFLCYSSSYGSLIRSKAWISHGCAVIDKSWAMCRGLFRAPQIAKLSRGTQARNYCPNATWKQSNLDCVAVRNSKTNPQRPRFPVAISPSLRTSKAKTLHLLARSHSTLCITFQSITAV</sequence>
<organism evidence="1 2">
    <name type="scientific">Populus alba x Populus x berolinensis</name>
    <dbReference type="NCBI Taxonomy" id="444605"/>
    <lineage>
        <taxon>Eukaryota</taxon>
        <taxon>Viridiplantae</taxon>
        <taxon>Streptophyta</taxon>
        <taxon>Embryophyta</taxon>
        <taxon>Tracheophyta</taxon>
        <taxon>Spermatophyta</taxon>
        <taxon>Magnoliopsida</taxon>
        <taxon>eudicotyledons</taxon>
        <taxon>Gunneridae</taxon>
        <taxon>Pentapetalae</taxon>
        <taxon>rosids</taxon>
        <taxon>fabids</taxon>
        <taxon>Malpighiales</taxon>
        <taxon>Salicaceae</taxon>
        <taxon>Saliceae</taxon>
        <taxon>Populus</taxon>
    </lineage>
</organism>